<evidence type="ECO:0000259" key="2">
    <source>
        <dbReference type="Pfam" id="PF14949"/>
    </source>
</evidence>
<dbReference type="OrthoDB" id="6434242at2759"/>
<dbReference type="InterPro" id="IPR029264">
    <property type="entry name" value="ARF7EP_C"/>
</dbReference>
<dbReference type="Pfam" id="PF14949">
    <property type="entry name" value="ARF7EP_C"/>
    <property type="match status" value="1"/>
</dbReference>
<name>A0A8X6L1B6_TRICU</name>
<evidence type="ECO:0000256" key="1">
    <source>
        <dbReference type="SAM" id="MobiDB-lite"/>
    </source>
</evidence>
<feature type="region of interest" description="Disordered" evidence="1">
    <location>
        <begin position="43"/>
        <end position="94"/>
    </location>
</feature>
<dbReference type="Proteomes" id="UP000887116">
    <property type="component" value="Unassembled WGS sequence"/>
</dbReference>
<feature type="domain" description="ARF7 effector protein C-terminal" evidence="2">
    <location>
        <begin position="59"/>
        <end position="138"/>
    </location>
</feature>
<protein>
    <submittedName>
        <fullName evidence="3">ARF7EP_C domain-containing protein</fullName>
    </submittedName>
</protein>
<keyword evidence="4" id="KW-1185">Reference proteome</keyword>
<gene>
    <name evidence="3" type="primary">AVEN_643_1</name>
    <name evidence="3" type="ORF">TNCT_26931</name>
</gene>
<evidence type="ECO:0000313" key="3">
    <source>
        <dbReference type="EMBL" id="GFQ91836.1"/>
    </source>
</evidence>
<dbReference type="PANTHER" id="PTHR46536">
    <property type="entry name" value="ARL14 EFFECTOR PROTEIN"/>
    <property type="match status" value="1"/>
</dbReference>
<accession>A0A8X6L1B6</accession>
<dbReference type="AlphaFoldDB" id="A0A8X6L1B6"/>
<comment type="caution">
    <text evidence="3">The sequence shown here is derived from an EMBL/GenBank/DDBJ whole genome shotgun (WGS) entry which is preliminary data.</text>
</comment>
<organism evidence="3 4">
    <name type="scientific">Trichonephila clavata</name>
    <name type="common">Joro spider</name>
    <name type="synonym">Nephila clavata</name>
    <dbReference type="NCBI Taxonomy" id="2740835"/>
    <lineage>
        <taxon>Eukaryota</taxon>
        <taxon>Metazoa</taxon>
        <taxon>Ecdysozoa</taxon>
        <taxon>Arthropoda</taxon>
        <taxon>Chelicerata</taxon>
        <taxon>Arachnida</taxon>
        <taxon>Araneae</taxon>
        <taxon>Araneomorphae</taxon>
        <taxon>Entelegynae</taxon>
        <taxon>Araneoidea</taxon>
        <taxon>Nephilidae</taxon>
        <taxon>Trichonephila</taxon>
    </lineage>
</organism>
<dbReference type="EMBL" id="BMAO01033780">
    <property type="protein sequence ID" value="GFQ91836.1"/>
    <property type="molecule type" value="Genomic_DNA"/>
</dbReference>
<proteinExistence type="predicted"/>
<dbReference type="PANTHER" id="PTHR46536:SF3">
    <property type="entry name" value="ARF7 EFFECTOR PROTEIN C-TERMINAL DOMAIN-CONTAINING PROTEIN"/>
    <property type="match status" value="1"/>
</dbReference>
<evidence type="ECO:0000313" key="4">
    <source>
        <dbReference type="Proteomes" id="UP000887116"/>
    </source>
</evidence>
<reference evidence="3" key="1">
    <citation type="submission" date="2020-07" db="EMBL/GenBank/DDBJ databases">
        <title>Multicomponent nature underlies the extraordinary mechanical properties of spider dragline silk.</title>
        <authorList>
            <person name="Kono N."/>
            <person name="Nakamura H."/>
            <person name="Mori M."/>
            <person name="Yoshida Y."/>
            <person name="Ohtoshi R."/>
            <person name="Malay A.D."/>
            <person name="Moran D.A.P."/>
            <person name="Tomita M."/>
            <person name="Numata K."/>
            <person name="Arakawa K."/>
        </authorList>
    </citation>
    <scope>NUCLEOTIDE SEQUENCE</scope>
</reference>
<feature type="compositionally biased region" description="Basic and acidic residues" evidence="1">
    <location>
        <begin position="53"/>
        <end position="76"/>
    </location>
</feature>
<sequence>MFSSAVFGANANSPHMRRASCLAVEKQTSGVIYPRQHRQIVPDSVIMKKLRPRQSEKSQDDKDVSEQESKKVHKAESQIPKKTSRRGGKSDNETCKETEEDACDCLIENCPGCFFPCPKCSSPKCGHECRRNRRWKYGYYEIDGVSGVYENKTKKN</sequence>